<dbReference type="SUPFAM" id="SSF53041">
    <property type="entry name" value="Resolvase-like"/>
    <property type="match status" value="1"/>
</dbReference>
<dbReference type="InterPro" id="IPR006119">
    <property type="entry name" value="Resolv_N"/>
</dbReference>
<evidence type="ECO:0000259" key="5">
    <source>
        <dbReference type="PROSITE" id="PS51737"/>
    </source>
</evidence>
<keyword evidence="2" id="KW-0233">DNA recombination</keyword>
<evidence type="ECO:0000313" key="7">
    <source>
        <dbReference type="Proteomes" id="UP000427281"/>
    </source>
</evidence>
<evidence type="ECO:0000256" key="2">
    <source>
        <dbReference type="ARBA" id="ARBA00023172"/>
    </source>
</evidence>
<dbReference type="Pfam" id="PF00239">
    <property type="entry name" value="Resolvase"/>
    <property type="match status" value="1"/>
</dbReference>
<dbReference type="PANTHER" id="PTHR30461:SF2">
    <property type="entry name" value="SERINE RECOMBINASE PINE-RELATED"/>
    <property type="match status" value="1"/>
</dbReference>
<evidence type="ECO:0000313" key="6">
    <source>
        <dbReference type="EMBL" id="QGQ23923.1"/>
    </source>
</evidence>
<keyword evidence="1" id="KW-0238">DNA-binding</keyword>
<accession>A0A6I6AC23</accession>
<dbReference type="InterPro" id="IPR050639">
    <property type="entry name" value="SSR_resolvase"/>
</dbReference>
<keyword evidence="3" id="KW-0175">Coiled coil</keyword>
<dbReference type="InterPro" id="IPR038109">
    <property type="entry name" value="DNA_bind_recomb_sf"/>
</dbReference>
<dbReference type="Gene3D" id="3.40.50.1390">
    <property type="entry name" value="Resolvase, N-terminal catalytic domain"/>
    <property type="match status" value="1"/>
</dbReference>
<dbReference type="RefSeq" id="WP_155364818.1">
    <property type="nucleotide sequence ID" value="NZ_CP043930.1"/>
</dbReference>
<evidence type="ECO:0000256" key="1">
    <source>
        <dbReference type="ARBA" id="ARBA00023125"/>
    </source>
</evidence>
<dbReference type="PROSITE" id="PS51737">
    <property type="entry name" value="RECOMBINASE_DNA_BIND"/>
    <property type="match status" value="1"/>
</dbReference>
<dbReference type="EMBL" id="CP043930">
    <property type="protein sequence ID" value="QGQ23923.1"/>
    <property type="molecule type" value="Genomic_DNA"/>
</dbReference>
<keyword evidence="7" id="KW-1185">Reference proteome</keyword>
<dbReference type="PANTHER" id="PTHR30461">
    <property type="entry name" value="DNA-INVERTASE FROM LAMBDOID PROPHAGE"/>
    <property type="match status" value="1"/>
</dbReference>
<protein>
    <submittedName>
        <fullName evidence="6">Recombinase family protein</fullName>
    </submittedName>
</protein>
<organism evidence="6 7">
    <name type="scientific">Gimesia benthica</name>
    <dbReference type="NCBI Taxonomy" id="2608982"/>
    <lineage>
        <taxon>Bacteria</taxon>
        <taxon>Pseudomonadati</taxon>
        <taxon>Planctomycetota</taxon>
        <taxon>Planctomycetia</taxon>
        <taxon>Planctomycetales</taxon>
        <taxon>Planctomycetaceae</taxon>
        <taxon>Gimesia</taxon>
    </lineage>
</organism>
<name>A0A6I6AC23_9PLAN</name>
<evidence type="ECO:0000259" key="4">
    <source>
        <dbReference type="PROSITE" id="PS51736"/>
    </source>
</evidence>
<dbReference type="KEGG" id="gim:F1728_15085"/>
<dbReference type="PROSITE" id="PS51736">
    <property type="entry name" value="RECOMBINASES_3"/>
    <property type="match status" value="1"/>
</dbReference>
<dbReference type="GO" id="GO:0000150">
    <property type="term" value="F:DNA strand exchange activity"/>
    <property type="evidence" value="ECO:0007669"/>
    <property type="project" value="InterPro"/>
</dbReference>
<sequence>MAKRKTAYSYVRFSRPEQLKGDSLRRQKEASQNWCKQNGYYLDESLKLTDKGISAFRGDNAVKGKLGAFVDAIQSGRVKRGSVLIVESLDRISRQAASEAFVQLMSILDKGITIITLQPEEVLTKKDMEETTKILSVILVMTRAYEESSTKSKRIKDAWENKRRKLKDGVKISGRVPGWIEKTGDSFVLNEHAETVKRIVKMYLAGHGPTAIVKALNEDNVPTLGRGKQRAKFWRQSSINKILHSPALIGEFTPHYGKSSQDQSKRVAAGDPISDYYPAIISETDYYKIKKRFDDQRTSLAGRVGSSDGRITNLFKGMIYDRRDKSSMIIVHKGTKSSGRQIVSSRATTDKKVDYIAFPYEVLEEAILRLVNQITATDILPQETTDFHDKLEVAQLKKVKLEEKLKKIENQIVIEDDIEPFLPLINKFHVQIKEAKEEVEGLEIKAHSLLPSSDECRSIVELMKSGENEIDYRRRFRNVFLSIAERVDVLPIKDGHWRQAVITVTFQNGTQRTIVAVCHRAKLIICGAMNERIVPDEKGDVFFESFKEIEDNFKAVKVRSVDQTKKNLVKMFKNYYEGFNALEDPFIYPLKEQPPAKDPDLYIDGVKPSKKITSKKRALKGRKKPIIRAVKSK</sequence>
<proteinExistence type="predicted"/>
<dbReference type="InterPro" id="IPR036162">
    <property type="entry name" value="Resolvase-like_N_sf"/>
</dbReference>
<dbReference type="SMART" id="SM00857">
    <property type="entry name" value="Resolvase"/>
    <property type="match status" value="1"/>
</dbReference>
<dbReference type="AlphaFoldDB" id="A0A6I6AC23"/>
<dbReference type="Pfam" id="PF07508">
    <property type="entry name" value="Recombinase"/>
    <property type="match status" value="1"/>
</dbReference>
<feature type="coiled-coil region" evidence="3">
    <location>
        <begin position="391"/>
        <end position="445"/>
    </location>
</feature>
<dbReference type="InterPro" id="IPR011109">
    <property type="entry name" value="DNA_bind_recombinase_dom"/>
</dbReference>
<gene>
    <name evidence="6" type="ORF">F1728_15085</name>
</gene>
<dbReference type="GO" id="GO:0003677">
    <property type="term" value="F:DNA binding"/>
    <property type="evidence" value="ECO:0007669"/>
    <property type="project" value="UniProtKB-KW"/>
</dbReference>
<dbReference type="Proteomes" id="UP000427281">
    <property type="component" value="Chromosome"/>
</dbReference>
<feature type="domain" description="Resolvase/invertase-type recombinase catalytic" evidence="4">
    <location>
        <begin position="6"/>
        <end position="166"/>
    </location>
</feature>
<dbReference type="CDD" id="cd00338">
    <property type="entry name" value="Ser_Recombinase"/>
    <property type="match status" value="1"/>
</dbReference>
<feature type="domain" description="Recombinase" evidence="5">
    <location>
        <begin position="176"/>
        <end position="299"/>
    </location>
</feature>
<dbReference type="Gene3D" id="3.90.1750.20">
    <property type="entry name" value="Putative Large Serine Recombinase, Chain B, Domain 2"/>
    <property type="match status" value="1"/>
</dbReference>
<evidence type="ECO:0000256" key="3">
    <source>
        <dbReference type="SAM" id="Coils"/>
    </source>
</evidence>
<reference evidence="6 7" key="1">
    <citation type="submission" date="2019-09" db="EMBL/GenBank/DDBJ databases">
        <title>Gimesia benthica sp. nov., a novel bacterium isolated from deep-sea water of the Northwest Indian Ocean.</title>
        <authorList>
            <person name="Dai X."/>
        </authorList>
    </citation>
    <scope>NUCLEOTIDE SEQUENCE [LARGE SCALE GENOMIC DNA]</scope>
    <source>
        <strain evidence="6 7">E7</strain>
    </source>
</reference>